<keyword evidence="4" id="KW-1185">Reference proteome</keyword>
<evidence type="ECO:0000259" key="2">
    <source>
        <dbReference type="Pfam" id="PF25074"/>
    </source>
</evidence>
<dbReference type="PANTHER" id="PTHR36011:SF1">
    <property type="entry name" value="BAT2 DOMAIN PROTEIN"/>
    <property type="match status" value="1"/>
</dbReference>
<feature type="domain" description="DUF7798" evidence="2">
    <location>
        <begin position="241"/>
        <end position="511"/>
    </location>
</feature>
<feature type="compositionally biased region" description="Basic and acidic residues" evidence="1">
    <location>
        <begin position="12"/>
        <end position="28"/>
    </location>
</feature>
<accession>A0A7N0ZRA3</accession>
<sequence length="514" mass="55390">MEESSKSGPNSKEAKTSEIVEEREDERAVAQAAPVESSGGWGGWGFSALSVLSDLQKAATVAAEEISRNAAVVAQTAAKSLAEIQQMGEESETSSKDGEESETEEKTDDESDKLRKLALDKLEKASEESLLGQGLKVLDHSVENFTTGAWQALGSALKGGSELVHKLEQNLSDTIQPVGARSAAPSLLETGKALTAKGMQVLEHVGKETLDLLITETGIQIDKESKEGDALLSEDQLFEEVTFDRCFYIYGGPEQLEELEALSSHHTLLFNRRKVKLSPEQKTIYDGKLREVQHIFSSAFENDGSVGLDKGKKVESGSDGCSGEMKSLHDSSVSKAADMAAGFTSALTGLSANDMIQRTVGRLESLHSEGVHRLSEMCCLAISQLLMLGKSVIANANKVENEENDEDMIKIDWPEDSVEKAKIIRTKTQSMTSNVQAVSSSFVTGILDVAEAFQAAVKNATNESHDAPPKKSIDERASAFSEHLKSNQITAVEKIIEGLQYLSYVVLSTSVPSA</sequence>
<feature type="region of interest" description="Disordered" evidence="1">
    <location>
        <begin position="1"/>
        <end position="42"/>
    </location>
</feature>
<dbReference type="AlphaFoldDB" id="A0A7N0ZRA3"/>
<feature type="region of interest" description="Disordered" evidence="1">
    <location>
        <begin position="84"/>
        <end position="113"/>
    </location>
</feature>
<dbReference type="Proteomes" id="UP000594263">
    <property type="component" value="Unplaced"/>
</dbReference>
<evidence type="ECO:0000313" key="3">
    <source>
        <dbReference type="EnsemblPlants" id="Kaladp0016s0288.1.v1.1"/>
    </source>
</evidence>
<protein>
    <recommendedName>
        <fullName evidence="2">DUF7798 domain-containing protein</fullName>
    </recommendedName>
</protein>
<feature type="compositionally biased region" description="Polar residues" evidence="1">
    <location>
        <begin position="1"/>
        <end position="10"/>
    </location>
</feature>
<name>A0A7N0ZRA3_KALFE</name>
<evidence type="ECO:0000313" key="4">
    <source>
        <dbReference type="Proteomes" id="UP000594263"/>
    </source>
</evidence>
<dbReference type="InterPro" id="IPR056700">
    <property type="entry name" value="DUF7798"/>
</dbReference>
<dbReference type="PANTHER" id="PTHR36011">
    <property type="entry name" value="BAT2 DOMAIN PROTEIN"/>
    <property type="match status" value="1"/>
</dbReference>
<reference evidence="3" key="1">
    <citation type="submission" date="2021-01" db="UniProtKB">
        <authorList>
            <consortium name="EnsemblPlants"/>
        </authorList>
    </citation>
    <scope>IDENTIFICATION</scope>
</reference>
<organism evidence="3 4">
    <name type="scientific">Kalanchoe fedtschenkoi</name>
    <name type="common">Lavender scallops</name>
    <name type="synonym">South American air plant</name>
    <dbReference type="NCBI Taxonomy" id="63787"/>
    <lineage>
        <taxon>Eukaryota</taxon>
        <taxon>Viridiplantae</taxon>
        <taxon>Streptophyta</taxon>
        <taxon>Embryophyta</taxon>
        <taxon>Tracheophyta</taxon>
        <taxon>Spermatophyta</taxon>
        <taxon>Magnoliopsida</taxon>
        <taxon>eudicotyledons</taxon>
        <taxon>Gunneridae</taxon>
        <taxon>Pentapetalae</taxon>
        <taxon>Saxifragales</taxon>
        <taxon>Crassulaceae</taxon>
        <taxon>Kalanchoe</taxon>
    </lineage>
</organism>
<proteinExistence type="predicted"/>
<evidence type="ECO:0000256" key="1">
    <source>
        <dbReference type="SAM" id="MobiDB-lite"/>
    </source>
</evidence>
<feature type="compositionally biased region" description="Acidic residues" evidence="1">
    <location>
        <begin position="99"/>
        <end position="111"/>
    </location>
</feature>
<dbReference type="Pfam" id="PF25074">
    <property type="entry name" value="DUF7798"/>
    <property type="match status" value="1"/>
</dbReference>
<dbReference type="EnsemblPlants" id="Kaladp0016s0288.1.v1.1">
    <property type="protein sequence ID" value="Kaladp0016s0288.1.v1.1"/>
    <property type="gene ID" value="Kaladp0016s0288.v1.1"/>
</dbReference>
<dbReference type="Gramene" id="Kaladp0016s0288.1.v1.1">
    <property type="protein sequence ID" value="Kaladp0016s0288.1.v1.1"/>
    <property type="gene ID" value="Kaladp0016s0288.v1.1"/>
</dbReference>
<dbReference type="OMA" id="AYMAAIQ"/>